<protein>
    <recommendedName>
        <fullName evidence="2">PiggyBac transposable element-derived protein domain-containing protein</fullName>
    </recommendedName>
</protein>
<sequence length="598" mass="69403">MSNNPKPTKRSSEPSTSRVARRKRLNSSEVEEFLRDSDEDVYAGSDVDDLDYIADEGDASSESAGDEEEEENVEAVPEQRFDASSDQTPSSPPTDLQQPSRTASTTRWTTNSSSMRDISFTKTNELLVPPPDSPRGYVDLFLTDDYLQKIVDSSNRNADNIRNSTQFRRSRITNWKPLTIEELRIFIGLLYHTGTAKMNRLVDYWKSHRLYKSVFSDYMSRNRFQLILRCLHFVEEGDDPARMNKCKMIINTFNETMDRIYYPGRNLSLDESMVLFRGRLIFRQYIKGKRHKYGIKLYILSEPNGTIIRVHVFASTMDETSGPGHTEKIVEKLLQNNLDSGHAVFMDNFYNSYSLATKLLDRNTYCTGTLNKKRKDNPSEVISKKLKKGENISRYRNGVHIGKWKDKRELNYISSQFADQMQEITNKCGIVVLKPLAVLQYNQNMSGVDLQDQMLSYYPCERKTLRWYVKIFIHGIMMSMTNARQLYNKFSGKPSLSLYDFREKVIESFLPERQIEPQVSQASQQSKNHRLTKIEKSKERFFSTGRKATVTARKDCRNYYSNKKRVNTTMECKQCPNTPPFCIDCFFDLHKFAGFSNK</sequence>
<organism evidence="3 4">
    <name type="scientific">Parnassius mnemosyne</name>
    <name type="common">clouded apollo</name>
    <dbReference type="NCBI Taxonomy" id="213953"/>
    <lineage>
        <taxon>Eukaryota</taxon>
        <taxon>Metazoa</taxon>
        <taxon>Ecdysozoa</taxon>
        <taxon>Arthropoda</taxon>
        <taxon>Hexapoda</taxon>
        <taxon>Insecta</taxon>
        <taxon>Pterygota</taxon>
        <taxon>Neoptera</taxon>
        <taxon>Endopterygota</taxon>
        <taxon>Lepidoptera</taxon>
        <taxon>Glossata</taxon>
        <taxon>Ditrysia</taxon>
        <taxon>Papilionoidea</taxon>
        <taxon>Papilionidae</taxon>
        <taxon>Parnassiinae</taxon>
        <taxon>Parnassini</taxon>
        <taxon>Parnassius</taxon>
        <taxon>Driopa</taxon>
    </lineage>
</organism>
<dbReference type="PANTHER" id="PTHR46599:SF3">
    <property type="entry name" value="PIGGYBAC TRANSPOSABLE ELEMENT-DERIVED PROTEIN 4"/>
    <property type="match status" value="1"/>
</dbReference>
<proteinExistence type="predicted"/>
<evidence type="ECO:0000313" key="4">
    <source>
        <dbReference type="Proteomes" id="UP001314205"/>
    </source>
</evidence>
<accession>A0AAV1LXJ0</accession>
<name>A0AAV1LXJ0_9NEOP</name>
<evidence type="ECO:0000256" key="1">
    <source>
        <dbReference type="SAM" id="MobiDB-lite"/>
    </source>
</evidence>
<dbReference type="EMBL" id="CAVLGL010000104">
    <property type="protein sequence ID" value="CAK1598336.1"/>
    <property type="molecule type" value="Genomic_DNA"/>
</dbReference>
<reference evidence="3 4" key="1">
    <citation type="submission" date="2023-11" db="EMBL/GenBank/DDBJ databases">
        <authorList>
            <person name="Hedman E."/>
            <person name="Englund M."/>
            <person name="Stromberg M."/>
            <person name="Nyberg Akerstrom W."/>
            <person name="Nylinder S."/>
            <person name="Jareborg N."/>
            <person name="Kallberg Y."/>
            <person name="Kronander E."/>
        </authorList>
    </citation>
    <scope>NUCLEOTIDE SEQUENCE [LARGE SCALE GENOMIC DNA]</scope>
</reference>
<gene>
    <name evidence="3" type="ORF">PARMNEM_LOCUS17334</name>
</gene>
<evidence type="ECO:0000313" key="3">
    <source>
        <dbReference type="EMBL" id="CAK1598336.1"/>
    </source>
</evidence>
<feature type="region of interest" description="Disordered" evidence="1">
    <location>
        <begin position="1"/>
        <end position="114"/>
    </location>
</feature>
<evidence type="ECO:0000259" key="2">
    <source>
        <dbReference type="Pfam" id="PF13843"/>
    </source>
</evidence>
<feature type="compositionally biased region" description="Acidic residues" evidence="1">
    <location>
        <begin position="37"/>
        <end position="73"/>
    </location>
</feature>
<feature type="domain" description="PiggyBac transposable element-derived protein" evidence="2">
    <location>
        <begin position="133"/>
        <end position="483"/>
    </location>
</feature>
<dbReference type="AlphaFoldDB" id="A0AAV1LXJ0"/>
<comment type="caution">
    <text evidence="3">The sequence shown here is derived from an EMBL/GenBank/DDBJ whole genome shotgun (WGS) entry which is preliminary data.</text>
</comment>
<dbReference type="Proteomes" id="UP001314205">
    <property type="component" value="Unassembled WGS sequence"/>
</dbReference>
<keyword evidence="4" id="KW-1185">Reference proteome</keyword>
<dbReference type="InterPro" id="IPR029526">
    <property type="entry name" value="PGBD"/>
</dbReference>
<feature type="compositionally biased region" description="Low complexity" evidence="1">
    <location>
        <begin position="84"/>
        <end position="95"/>
    </location>
</feature>
<dbReference type="PANTHER" id="PTHR46599">
    <property type="entry name" value="PIGGYBAC TRANSPOSABLE ELEMENT-DERIVED PROTEIN 4"/>
    <property type="match status" value="1"/>
</dbReference>
<dbReference type="Pfam" id="PF13843">
    <property type="entry name" value="DDE_Tnp_1_7"/>
    <property type="match status" value="1"/>
</dbReference>
<feature type="compositionally biased region" description="Polar residues" evidence="1">
    <location>
        <begin position="96"/>
        <end position="114"/>
    </location>
</feature>